<feature type="domain" description="Formamidopyrimidine-DNA glycosylase catalytic" evidence="15">
    <location>
        <begin position="13"/>
        <end position="118"/>
    </location>
</feature>
<dbReference type="SMART" id="SM01232">
    <property type="entry name" value="H2TH"/>
    <property type="match status" value="1"/>
</dbReference>
<keyword evidence="17" id="KW-1185">Reference proteome</keyword>
<evidence type="ECO:0000256" key="1">
    <source>
        <dbReference type="ARBA" id="ARBA00001668"/>
    </source>
</evidence>
<dbReference type="InterPro" id="IPR012319">
    <property type="entry name" value="FPG_cat"/>
</dbReference>
<keyword evidence="9" id="KW-0234">DNA repair</keyword>
<dbReference type="Proteomes" id="UP001158066">
    <property type="component" value="Unassembled WGS sequence"/>
</dbReference>
<feature type="domain" description="FPG-type" evidence="14">
    <location>
        <begin position="239"/>
        <end position="285"/>
    </location>
</feature>
<evidence type="ECO:0000313" key="17">
    <source>
        <dbReference type="Proteomes" id="UP001158066"/>
    </source>
</evidence>
<sequence length="285" mass="31872">MGECVEKEDLKMIEIPEAIVLAQQINETVKGKRIRHVVAAQSPHKLTWYHGEPEKYHELLAGKKVDQAIAVGSFVEIRGEDTVILLSEGIHLRFHGKEEMRPQKHQLLIEFEDATAISASVQMYGGLLCFREGELENKYYQQAQEKLSPMTDAFTKAYFDGLISAPEAKKRSAKALLATEQKIPGLGNGVLQDILFHAGIHPKRKGSTFTEKEIERLYEAVISTLTEMTAKGGRDTEKDLFGNSGGYKTRMSKNTANKPCLVCGTKIKKEAYLGGSIYYCEECQK</sequence>
<dbReference type="InterPro" id="IPR000214">
    <property type="entry name" value="Znf_DNA_glyclase/AP_lyase"/>
</dbReference>
<evidence type="ECO:0000256" key="5">
    <source>
        <dbReference type="ARBA" id="ARBA00022771"/>
    </source>
</evidence>
<evidence type="ECO:0000256" key="4">
    <source>
        <dbReference type="ARBA" id="ARBA00022763"/>
    </source>
</evidence>
<evidence type="ECO:0000256" key="2">
    <source>
        <dbReference type="ARBA" id="ARBA00009409"/>
    </source>
</evidence>
<evidence type="ECO:0000256" key="8">
    <source>
        <dbReference type="ARBA" id="ARBA00023125"/>
    </source>
</evidence>
<reference evidence="16" key="1">
    <citation type="submission" date="2017-05" db="EMBL/GenBank/DDBJ databases">
        <authorList>
            <person name="Varghese N."/>
            <person name="Submissions S."/>
        </authorList>
    </citation>
    <scope>NUCLEOTIDE SEQUENCE</scope>
    <source>
        <strain evidence="16">Su22</strain>
    </source>
</reference>
<keyword evidence="12" id="KW-0326">Glycosidase</keyword>
<evidence type="ECO:0000259" key="15">
    <source>
        <dbReference type="PROSITE" id="PS51068"/>
    </source>
</evidence>
<comment type="catalytic activity">
    <reaction evidence="1">
        <text>Hydrolysis of DNA containing ring-opened 7-methylguanine residues, releasing 2,6-diamino-4-hydroxy-5-(N-methyl)formamidopyrimidine.</text>
        <dbReference type="EC" id="3.2.2.23"/>
    </reaction>
</comment>
<gene>
    <name evidence="16" type="ORF">SAMN06296020_10988</name>
</gene>
<dbReference type="PANTHER" id="PTHR22993:SF9">
    <property type="entry name" value="FORMAMIDOPYRIMIDINE-DNA GLYCOSYLASE"/>
    <property type="match status" value="1"/>
</dbReference>
<evidence type="ECO:0000256" key="9">
    <source>
        <dbReference type="ARBA" id="ARBA00023204"/>
    </source>
</evidence>
<evidence type="ECO:0000313" key="16">
    <source>
        <dbReference type="EMBL" id="SMP61699.1"/>
    </source>
</evidence>
<keyword evidence="3" id="KW-0479">Metal-binding</keyword>
<dbReference type="PROSITE" id="PS51066">
    <property type="entry name" value="ZF_FPG_2"/>
    <property type="match status" value="1"/>
</dbReference>
<dbReference type="SUPFAM" id="SSF81624">
    <property type="entry name" value="N-terminal domain of MutM-like DNA repair proteins"/>
    <property type="match status" value="1"/>
</dbReference>
<dbReference type="EMBL" id="FXUF01000009">
    <property type="protein sequence ID" value="SMP61699.1"/>
    <property type="molecule type" value="Genomic_DNA"/>
</dbReference>
<dbReference type="PANTHER" id="PTHR22993">
    <property type="entry name" value="FORMAMIDOPYRIMIDINE-DNA GLYCOSYLASE"/>
    <property type="match status" value="1"/>
</dbReference>
<dbReference type="GO" id="GO:0003906">
    <property type="term" value="F:DNA-(apurinic or apyrimidinic site) endonuclease activity"/>
    <property type="evidence" value="ECO:0007669"/>
    <property type="project" value="InterPro"/>
</dbReference>
<dbReference type="Gene3D" id="1.10.8.50">
    <property type="match status" value="1"/>
</dbReference>
<dbReference type="GO" id="GO:0016829">
    <property type="term" value="F:lyase activity"/>
    <property type="evidence" value="ECO:0007669"/>
    <property type="project" value="UniProtKB-KW"/>
</dbReference>
<dbReference type="SUPFAM" id="SSF46946">
    <property type="entry name" value="S13-like H2TH domain"/>
    <property type="match status" value="1"/>
</dbReference>
<dbReference type="Pfam" id="PF06831">
    <property type="entry name" value="H2TH"/>
    <property type="match status" value="1"/>
</dbReference>
<dbReference type="SUPFAM" id="SSF57716">
    <property type="entry name" value="Glucocorticoid receptor-like (DNA-binding domain)"/>
    <property type="match status" value="1"/>
</dbReference>
<dbReference type="GO" id="GO:0003684">
    <property type="term" value="F:damaged DNA binding"/>
    <property type="evidence" value="ECO:0007669"/>
    <property type="project" value="InterPro"/>
</dbReference>
<protein>
    <submittedName>
        <fullName evidence="16">Formamidopyrimidine-DNA glycosylase</fullName>
    </submittedName>
</protein>
<keyword evidence="8" id="KW-0238">DNA-binding</keyword>
<dbReference type="Gene3D" id="3.20.190.10">
    <property type="entry name" value="MutM-like, N-terminal"/>
    <property type="match status" value="1"/>
</dbReference>
<evidence type="ECO:0000256" key="3">
    <source>
        <dbReference type="ARBA" id="ARBA00022723"/>
    </source>
</evidence>
<dbReference type="GO" id="GO:0008270">
    <property type="term" value="F:zinc ion binding"/>
    <property type="evidence" value="ECO:0007669"/>
    <property type="project" value="UniProtKB-KW"/>
</dbReference>
<keyword evidence="7" id="KW-0862">Zinc</keyword>
<dbReference type="GO" id="GO:0006284">
    <property type="term" value="P:base-excision repair"/>
    <property type="evidence" value="ECO:0007669"/>
    <property type="project" value="InterPro"/>
</dbReference>
<evidence type="ECO:0000256" key="10">
    <source>
        <dbReference type="ARBA" id="ARBA00023239"/>
    </source>
</evidence>
<dbReference type="GO" id="GO:0034039">
    <property type="term" value="F:8-oxo-7,8-dihydroguanine DNA N-glycosylase activity"/>
    <property type="evidence" value="ECO:0007669"/>
    <property type="project" value="TreeGrafter"/>
</dbReference>
<organism evidence="16 17">
    <name type="scientific">Anoxynatronum buryatiense</name>
    <dbReference type="NCBI Taxonomy" id="489973"/>
    <lineage>
        <taxon>Bacteria</taxon>
        <taxon>Bacillati</taxon>
        <taxon>Bacillota</taxon>
        <taxon>Clostridia</taxon>
        <taxon>Eubacteriales</taxon>
        <taxon>Clostridiaceae</taxon>
        <taxon>Anoxynatronum</taxon>
    </lineage>
</organism>
<evidence type="ECO:0000256" key="11">
    <source>
        <dbReference type="ARBA" id="ARBA00023268"/>
    </source>
</evidence>
<comment type="similarity">
    <text evidence="2">Belongs to the FPG family.</text>
</comment>
<dbReference type="AlphaFoldDB" id="A0AA45WX12"/>
<name>A0AA45WX12_9CLOT</name>
<keyword evidence="11" id="KW-0511">Multifunctional enzyme</keyword>
<proteinExistence type="inferred from homology"/>
<keyword evidence="4" id="KW-0227">DNA damage</keyword>
<dbReference type="InterPro" id="IPR010979">
    <property type="entry name" value="Ribosomal_uS13-like_H2TH"/>
</dbReference>
<keyword evidence="5 13" id="KW-0863">Zinc-finger</keyword>
<keyword evidence="10" id="KW-0456">Lyase</keyword>
<evidence type="ECO:0000256" key="13">
    <source>
        <dbReference type="PROSITE-ProRule" id="PRU00391"/>
    </source>
</evidence>
<evidence type="ECO:0000259" key="14">
    <source>
        <dbReference type="PROSITE" id="PS51066"/>
    </source>
</evidence>
<evidence type="ECO:0000256" key="7">
    <source>
        <dbReference type="ARBA" id="ARBA00022833"/>
    </source>
</evidence>
<keyword evidence="6" id="KW-0378">Hydrolase</keyword>
<accession>A0AA45WX12</accession>
<evidence type="ECO:0000256" key="6">
    <source>
        <dbReference type="ARBA" id="ARBA00022801"/>
    </source>
</evidence>
<evidence type="ECO:0000256" key="12">
    <source>
        <dbReference type="ARBA" id="ARBA00023295"/>
    </source>
</evidence>
<dbReference type="Pfam" id="PF01149">
    <property type="entry name" value="Fapy_DNA_glyco"/>
    <property type="match status" value="1"/>
</dbReference>
<dbReference type="PROSITE" id="PS51068">
    <property type="entry name" value="FPG_CAT"/>
    <property type="match status" value="1"/>
</dbReference>
<comment type="caution">
    <text evidence="16">The sequence shown here is derived from an EMBL/GenBank/DDBJ whole genome shotgun (WGS) entry which is preliminary data.</text>
</comment>
<dbReference type="InterPro" id="IPR035937">
    <property type="entry name" value="FPG_N"/>
</dbReference>
<dbReference type="InterPro" id="IPR015886">
    <property type="entry name" value="H2TH_FPG"/>
</dbReference>